<feature type="compositionally biased region" description="Basic and acidic residues" evidence="3">
    <location>
        <begin position="354"/>
        <end position="389"/>
    </location>
</feature>
<feature type="compositionally biased region" description="Basic and acidic residues" evidence="3">
    <location>
        <begin position="486"/>
        <end position="506"/>
    </location>
</feature>
<feature type="region of interest" description="Disordered" evidence="3">
    <location>
        <begin position="1032"/>
        <end position="1056"/>
    </location>
</feature>
<dbReference type="GO" id="GO:0017148">
    <property type="term" value="P:negative regulation of translation"/>
    <property type="evidence" value="ECO:0007669"/>
    <property type="project" value="TreeGrafter"/>
</dbReference>
<evidence type="ECO:0000256" key="3">
    <source>
        <dbReference type="SAM" id="MobiDB-lite"/>
    </source>
</evidence>
<keyword evidence="2" id="KW-0963">Cytoplasm</keyword>
<dbReference type="AlphaFoldDB" id="T1P9B3"/>
<dbReference type="PANTHER" id="PTHR12269">
    <property type="entry name" value="EUKARYOTIC TRANSLATION INITIATION FACTOR 4E TRANSPORTER"/>
    <property type="match status" value="1"/>
</dbReference>
<evidence type="ECO:0000313" key="4">
    <source>
        <dbReference type="EMBL" id="AFP59923.1"/>
    </source>
</evidence>
<feature type="compositionally biased region" description="Low complexity" evidence="3">
    <location>
        <begin position="709"/>
        <end position="727"/>
    </location>
</feature>
<feature type="compositionally biased region" description="Low complexity" evidence="3">
    <location>
        <begin position="1045"/>
        <end position="1056"/>
    </location>
</feature>
<dbReference type="EMBL" id="KA645294">
    <property type="protein sequence ID" value="AFP59923.1"/>
    <property type="molecule type" value="mRNA"/>
</dbReference>
<organism evidence="4">
    <name type="scientific">Musca domestica</name>
    <name type="common">House fly</name>
    <dbReference type="NCBI Taxonomy" id="7370"/>
    <lineage>
        <taxon>Eukaryota</taxon>
        <taxon>Metazoa</taxon>
        <taxon>Ecdysozoa</taxon>
        <taxon>Arthropoda</taxon>
        <taxon>Hexapoda</taxon>
        <taxon>Insecta</taxon>
        <taxon>Pterygota</taxon>
        <taxon>Neoptera</taxon>
        <taxon>Endopterygota</taxon>
        <taxon>Diptera</taxon>
        <taxon>Brachycera</taxon>
        <taxon>Muscomorpha</taxon>
        <taxon>Muscoidea</taxon>
        <taxon>Muscidae</taxon>
        <taxon>Musca</taxon>
    </lineage>
</organism>
<proteinExistence type="evidence at transcript level"/>
<feature type="compositionally biased region" description="Basic and acidic residues" evidence="3">
    <location>
        <begin position="541"/>
        <end position="555"/>
    </location>
</feature>
<comment type="subcellular location">
    <subcellularLocation>
        <location evidence="1">Cytoplasm</location>
    </subcellularLocation>
</comment>
<feature type="region of interest" description="Disordered" evidence="3">
    <location>
        <begin position="709"/>
        <end position="750"/>
    </location>
</feature>
<feature type="compositionally biased region" description="Polar residues" evidence="3">
    <location>
        <begin position="739"/>
        <end position="750"/>
    </location>
</feature>
<accession>T1P9B3</accession>
<dbReference type="GO" id="GO:0036464">
    <property type="term" value="C:cytoplasmic ribonucleoprotein granule"/>
    <property type="evidence" value="ECO:0007669"/>
    <property type="project" value="UniProtKB-ARBA"/>
</dbReference>
<evidence type="ECO:0000256" key="2">
    <source>
        <dbReference type="ARBA" id="ARBA00022490"/>
    </source>
</evidence>
<feature type="compositionally biased region" description="Low complexity" evidence="3">
    <location>
        <begin position="556"/>
        <end position="570"/>
    </location>
</feature>
<feature type="region of interest" description="Disordered" evidence="3">
    <location>
        <begin position="537"/>
        <end position="588"/>
    </location>
</feature>
<feature type="compositionally biased region" description="Low complexity" evidence="3">
    <location>
        <begin position="970"/>
        <end position="996"/>
    </location>
</feature>
<name>T1P9B3_MUSDO</name>
<feature type="region of interest" description="Disordered" evidence="3">
    <location>
        <begin position="486"/>
        <end position="516"/>
    </location>
</feature>
<dbReference type="VEuPathDB" id="VectorBase:MDOMA2_010857"/>
<protein>
    <submittedName>
        <fullName evidence="4">Nucleocytoplasmic shuttling protein for mRNA cap-binding EIF4E</fullName>
    </submittedName>
</protein>
<dbReference type="GO" id="GO:0005634">
    <property type="term" value="C:nucleus"/>
    <property type="evidence" value="ECO:0007669"/>
    <property type="project" value="TreeGrafter"/>
</dbReference>
<dbReference type="Pfam" id="PF10477">
    <property type="entry name" value="EIF4E-T"/>
    <property type="match status" value="1"/>
</dbReference>
<dbReference type="PANTHER" id="PTHR12269:SF1">
    <property type="entry name" value="EUKARYOTIC TRANSLATION INITIATION FACTOR 4E TRANSPORTER"/>
    <property type="match status" value="1"/>
</dbReference>
<dbReference type="VEuPathDB" id="VectorBase:MDOA001882"/>
<reference evidence="4" key="1">
    <citation type="submission" date="2012-08" db="EMBL/GenBank/DDBJ databases">
        <title>Transcriptome of adult Musca domestica launches a platform for comparative house fly gene expression and characterization of differential gene expression among resistant and susceptible house flies.</title>
        <authorList>
            <person name="Liu N."/>
            <person name="Zhang L."/>
            <person name="Li M."/>
            <person name="Reid W."/>
        </authorList>
    </citation>
    <scope>NUCLEOTIDE SEQUENCE</scope>
    <source>
        <strain evidence="4">ALHF</strain>
        <tissue evidence="4">Whole body</tissue>
    </source>
</reference>
<feature type="region of interest" description="Disordered" evidence="3">
    <location>
        <begin position="927"/>
        <end position="1003"/>
    </location>
</feature>
<dbReference type="GO" id="GO:0003729">
    <property type="term" value="F:mRNA binding"/>
    <property type="evidence" value="ECO:0007669"/>
    <property type="project" value="TreeGrafter"/>
</dbReference>
<sequence length="1077" mass="117288">MSAEHDVAISGQSYNDQQQCELNDVGNITQNTSNAISDCEDNTTTAATAQSSVTNGATTTDTDLIRYSRRSLLALRKEQPSLQHPECALKPELQILSIWTCRLRNELQYLGLWKAPNNGNQYGNCTGGPGCCSNEGGCDGMTGDDMSYDLGSDGAGGSGYVGGLHQPPHLMGGPPSLLASKRTVRPRFMNPQRGGIHPAGSLGGSSGGIGSYIDHRSISSSHLMPAFVKRRSGNIPGKPVDGQAPPNLRSTSASSVGGYSGGGTNNDNDSSDGNEEHKAAADSHGLTGGSNLKRKELLKPISMYKGSPNARSNKDDPYADTQPGWMPSMSKLNPEYSPSGNKTSGPGGANNKRLVYERRIGSGRLMPREDSWGDMRPPGDSKRGDKEKLLPPQGKYNDNGVAGGGVDKMNLRNTSVRFGGDARNTERPHYERHALVDGGETDKYDSSTAASQRTMLFRSRGFLGGNSNVREHRDFKDFREARDLRAGTPRERRESRDYNRYSKDEPEWLSEGPTSQHDTIELRGFEEMDMAEVAEAATANGDKDRQIGSERKDSESSLFNSSSNLNLNTSTKEKANGSHETLNSDARDNELDAAQDNANSVELKESSPKENVSVNSSLNANVDLDNTMEKQAEQVVAASVAVAAAEDAAAVAAATVSVPTSDAVNITEQFFERFLNIDTLENSIIGGGHHQSLPFNESAGSSRFSRWFRNSSETNNNNNDVTNDISSPQPAEDKRHPPTISNTDLNENHNDVNSSLMAFFKSGNVPTPELPKGFPAMPAPLSVGELEARMRKMDAGVGERGSEMGGGFIMHGHPPPPTELQMRNAENGQQTNEMSGQDIGAFQKLLDQLGKPKVDIPMNLMIPPGGEQHMPIPTPIGMLPPGMIPHGLPHPTPPPPLNMLDHEDMLKLMHQQAMMRRHQTMLKMIPPQHHRMPPQQPSPQYQTQGGGMVNKNMQLGGHHPHLMSPIMGNPLQEQAPHQQQQQSQPPAPQQQQQPNPGDIMLGLQQTRPVHSPTPLAFTPTSVLRKMTAEKDNNAQQTPMPMASPQQQQQQQLQHQQLQLQQQLQQQQQQQHHNICSW</sequence>
<dbReference type="InterPro" id="IPR018862">
    <property type="entry name" value="eIF4E-T"/>
</dbReference>
<feature type="region of interest" description="Disordered" evidence="3">
    <location>
        <begin position="230"/>
        <end position="409"/>
    </location>
</feature>
<evidence type="ECO:0000256" key="1">
    <source>
        <dbReference type="ARBA" id="ARBA00004496"/>
    </source>
</evidence>